<gene>
    <name evidence="2" type="ORF">ABT317_01845</name>
</gene>
<dbReference type="Pfam" id="PF01042">
    <property type="entry name" value="Ribonuc_L-PSP"/>
    <property type="match status" value="1"/>
</dbReference>
<sequence length="129" mass="13787">MFTRLSPSWMDESARSFGYSPGIRVGDLIFVSGLIGRGPDGNVPESVEEQTALILDSLEQVLAEGGAALRNVVQVITYHTDLSEVRLFADGRGEPFDAETPPTWTAIGVNGLAHPGARVELQALAVVTH</sequence>
<dbReference type="Proteomes" id="UP001458415">
    <property type="component" value="Unassembled WGS sequence"/>
</dbReference>
<reference evidence="2 3" key="1">
    <citation type="submission" date="2024-06" db="EMBL/GenBank/DDBJ databases">
        <title>The Natural Products Discovery Center: Release of the First 8490 Sequenced Strains for Exploring Actinobacteria Biosynthetic Diversity.</title>
        <authorList>
            <person name="Kalkreuter E."/>
            <person name="Kautsar S.A."/>
            <person name="Yang D."/>
            <person name="Bader C.D."/>
            <person name="Teijaro C.N."/>
            <person name="Fluegel L."/>
            <person name="Davis C.M."/>
            <person name="Simpson J.R."/>
            <person name="Lauterbach L."/>
            <person name="Steele A.D."/>
            <person name="Gui C."/>
            <person name="Meng S."/>
            <person name="Li G."/>
            <person name="Viehrig K."/>
            <person name="Ye F."/>
            <person name="Su P."/>
            <person name="Kiefer A.F."/>
            <person name="Nichols A."/>
            <person name="Cepeda A.J."/>
            <person name="Yan W."/>
            <person name="Fan B."/>
            <person name="Jiang Y."/>
            <person name="Adhikari A."/>
            <person name="Zheng C.-J."/>
            <person name="Schuster L."/>
            <person name="Cowan T.M."/>
            <person name="Smanski M.J."/>
            <person name="Chevrette M.G."/>
            <person name="De Carvalho L.P.S."/>
            <person name="Shen B."/>
        </authorList>
    </citation>
    <scope>NUCLEOTIDE SEQUENCE [LARGE SCALE GENOMIC DNA]</scope>
    <source>
        <strain evidence="2 3">NPDC000634</strain>
    </source>
</reference>
<protein>
    <submittedName>
        <fullName evidence="2">Rid family hydrolase</fullName>
    </submittedName>
</protein>
<dbReference type="InterPro" id="IPR035959">
    <property type="entry name" value="RutC-like_sf"/>
</dbReference>
<keyword evidence="2" id="KW-0378">Hydrolase</keyword>
<dbReference type="Gene3D" id="3.30.1330.40">
    <property type="entry name" value="RutC-like"/>
    <property type="match status" value="1"/>
</dbReference>
<accession>A0ABV1VV69</accession>
<dbReference type="GO" id="GO:0016787">
    <property type="term" value="F:hydrolase activity"/>
    <property type="evidence" value="ECO:0007669"/>
    <property type="project" value="UniProtKB-KW"/>
</dbReference>
<dbReference type="PANTHER" id="PTHR11803">
    <property type="entry name" value="2-IMINOBUTANOATE/2-IMINOPROPANOATE DEAMINASE RIDA"/>
    <property type="match status" value="1"/>
</dbReference>
<organism evidence="2 3">
    <name type="scientific">Streptomyces carpinensis</name>
    <dbReference type="NCBI Taxonomy" id="66369"/>
    <lineage>
        <taxon>Bacteria</taxon>
        <taxon>Bacillati</taxon>
        <taxon>Actinomycetota</taxon>
        <taxon>Actinomycetes</taxon>
        <taxon>Kitasatosporales</taxon>
        <taxon>Streptomycetaceae</taxon>
        <taxon>Streptomyces</taxon>
    </lineage>
</organism>
<name>A0ABV1VV69_9ACTN</name>
<comment type="similarity">
    <text evidence="1">Belongs to the RutC family.</text>
</comment>
<dbReference type="EMBL" id="JBEPCU010000011">
    <property type="protein sequence ID" value="MER6975824.1"/>
    <property type="molecule type" value="Genomic_DNA"/>
</dbReference>
<dbReference type="SUPFAM" id="SSF55298">
    <property type="entry name" value="YjgF-like"/>
    <property type="match status" value="1"/>
</dbReference>
<dbReference type="RefSeq" id="WP_086725091.1">
    <property type="nucleotide sequence ID" value="NZ_MUBM01000081.1"/>
</dbReference>
<keyword evidence="3" id="KW-1185">Reference proteome</keyword>
<evidence type="ECO:0000313" key="2">
    <source>
        <dbReference type="EMBL" id="MER6975824.1"/>
    </source>
</evidence>
<dbReference type="InterPro" id="IPR006175">
    <property type="entry name" value="YjgF/YER057c/UK114"/>
</dbReference>
<evidence type="ECO:0000256" key="1">
    <source>
        <dbReference type="ARBA" id="ARBA00010552"/>
    </source>
</evidence>
<evidence type="ECO:0000313" key="3">
    <source>
        <dbReference type="Proteomes" id="UP001458415"/>
    </source>
</evidence>
<comment type="caution">
    <text evidence="2">The sequence shown here is derived from an EMBL/GenBank/DDBJ whole genome shotgun (WGS) entry which is preliminary data.</text>
</comment>
<dbReference type="PANTHER" id="PTHR11803:SF58">
    <property type="entry name" value="PROTEIN HMF1-RELATED"/>
    <property type="match status" value="1"/>
</dbReference>
<proteinExistence type="inferred from homology"/>